<dbReference type="Proteomes" id="UP001431783">
    <property type="component" value="Unassembled WGS sequence"/>
</dbReference>
<dbReference type="Pfam" id="PF07809">
    <property type="entry name" value="RTP801_C"/>
    <property type="match status" value="1"/>
</dbReference>
<dbReference type="AlphaFoldDB" id="A0AAW1UL59"/>
<comment type="similarity">
    <text evidence="2">Belongs to the DDIT4 family.</text>
</comment>
<evidence type="ECO:0008006" key="9">
    <source>
        <dbReference type="Google" id="ProtNLM"/>
    </source>
</evidence>
<dbReference type="FunFam" id="3.90.470.40:FF:000003">
    <property type="entry name" value="Charybde, isoform E"/>
    <property type="match status" value="1"/>
</dbReference>
<dbReference type="InterPro" id="IPR038281">
    <property type="entry name" value="RTP801-like_C_sf"/>
</dbReference>
<evidence type="ECO:0000313" key="8">
    <source>
        <dbReference type="Proteomes" id="UP001431783"/>
    </source>
</evidence>
<evidence type="ECO:0000256" key="1">
    <source>
        <dbReference type="ARBA" id="ARBA00004496"/>
    </source>
</evidence>
<evidence type="ECO:0000256" key="6">
    <source>
        <dbReference type="ARBA" id="ARBA00059352"/>
    </source>
</evidence>
<gene>
    <name evidence="7" type="ORF">WA026_001998</name>
</gene>
<dbReference type="EMBL" id="JARQZJ010000091">
    <property type="protein sequence ID" value="KAK9883804.1"/>
    <property type="molecule type" value="Genomic_DNA"/>
</dbReference>
<sequence length="207" mass="23395">MFRSNFQEEKVQKDSKLQAVFSKLTGVLPRAEDLGNSNRKTMSSEIIESVMVDSPIPLSTNWNYDAYSAYEEGEYPVIASITQRLESELRQAKSTHLSCGEVLLPCGLLQRIAVDIISMAENEPCGLRGCGLYLYFEGTDRCMRLGVVRCDPSTACTFELHLTLRQHNTGWHFLPQFLRNLTRGGTVVISPAYTLNKKKLYRMQSTD</sequence>
<evidence type="ECO:0000256" key="4">
    <source>
        <dbReference type="ARBA" id="ARBA00022490"/>
    </source>
</evidence>
<dbReference type="GO" id="GO:0005737">
    <property type="term" value="C:cytoplasm"/>
    <property type="evidence" value="ECO:0007669"/>
    <property type="project" value="UniProtKB-SubCell"/>
</dbReference>
<protein>
    <recommendedName>
        <fullName evidence="9">Protein charybde</fullName>
    </recommendedName>
</protein>
<dbReference type="GO" id="GO:0032006">
    <property type="term" value="P:regulation of TOR signaling"/>
    <property type="evidence" value="ECO:0007669"/>
    <property type="project" value="UniProtKB-ARBA"/>
</dbReference>
<dbReference type="GO" id="GO:0006979">
    <property type="term" value="P:response to oxidative stress"/>
    <property type="evidence" value="ECO:0007669"/>
    <property type="project" value="UniProtKB-ARBA"/>
</dbReference>
<evidence type="ECO:0000256" key="3">
    <source>
        <dbReference type="ARBA" id="ARBA00022473"/>
    </source>
</evidence>
<dbReference type="GO" id="GO:0008258">
    <property type="term" value="P:head involution"/>
    <property type="evidence" value="ECO:0007669"/>
    <property type="project" value="UniProtKB-ARBA"/>
</dbReference>
<comment type="subcellular location">
    <subcellularLocation>
        <location evidence="1">Cytoplasm</location>
    </subcellularLocation>
</comment>
<accession>A0AAW1UL59</accession>
<evidence type="ECO:0000256" key="2">
    <source>
        <dbReference type="ARBA" id="ARBA00010670"/>
    </source>
</evidence>
<comment type="function">
    <text evidence="6">Inhibits cell growth by regulating the Tor pathway upstream of the Tsc1-Tsc2 complex and downstream of Akt1. Acts as a cell death activator during head development.</text>
</comment>
<evidence type="ECO:0000313" key="7">
    <source>
        <dbReference type="EMBL" id="KAK9883804.1"/>
    </source>
</evidence>
<name>A0AAW1UL59_9CUCU</name>
<dbReference type="GO" id="GO:0045926">
    <property type="term" value="P:negative regulation of growth"/>
    <property type="evidence" value="ECO:0007669"/>
    <property type="project" value="UniProtKB-ARBA"/>
</dbReference>
<dbReference type="PANTHER" id="PTHR12478">
    <property type="entry name" value="DNA-DAMAGE-INDUCIBLE TRANSCRIPT 4 PROTEIN DDIT4"/>
    <property type="match status" value="1"/>
</dbReference>
<comment type="caution">
    <text evidence="7">The sequence shown here is derived from an EMBL/GenBank/DDBJ whole genome shotgun (WGS) entry which is preliminary data.</text>
</comment>
<keyword evidence="4" id="KW-0963">Cytoplasm</keyword>
<keyword evidence="5" id="KW-0053">Apoptosis</keyword>
<dbReference type="Gene3D" id="3.90.470.40">
    <property type="entry name" value="RTP801-like"/>
    <property type="match status" value="1"/>
</dbReference>
<evidence type="ECO:0000256" key="5">
    <source>
        <dbReference type="ARBA" id="ARBA00022703"/>
    </source>
</evidence>
<dbReference type="GO" id="GO:0006915">
    <property type="term" value="P:apoptotic process"/>
    <property type="evidence" value="ECO:0007669"/>
    <property type="project" value="UniProtKB-KW"/>
</dbReference>
<proteinExistence type="inferred from homology"/>
<keyword evidence="3" id="KW-0217">Developmental protein</keyword>
<dbReference type="InterPro" id="IPR012918">
    <property type="entry name" value="RTP801-like"/>
</dbReference>
<dbReference type="PANTHER" id="PTHR12478:SF16">
    <property type="entry name" value="PROTEIN CHARYBDE-RELATED"/>
    <property type="match status" value="1"/>
</dbReference>
<reference evidence="7 8" key="1">
    <citation type="submission" date="2023-03" db="EMBL/GenBank/DDBJ databases">
        <title>Genome insight into feeding habits of ladybird beetles.</title>
        <authorList>
            <person name="Li H.-S."/>
            <person name="Huang Y.-H."/>
            <person name="Pang H."/>
        </authorList>
    </citation>
    <scope>NUCLEOTIDE SEQUENCE [LARGE SCALE GENOMIC DNA]</scope>
    <source>
        <strain evidence="7">SYSU_2023b</strain>
        <tissue evidence="7">Whole body</tissue>
    </source>
</reference>
<keyword evidence="8" id="KW-1185">Reference proteome</keyword>
<organism evidence="7 8">
    <name type="scientific">Henosepilachna vigintioctopunctata</name>
    <dbReference type="NCBI Taxonomy" id="420089"/>
    <lineage>
        <taxon>Eukaryota</taxon>
        <taxon>Metazoa</taxon>
        <taxon>Ecdysozoa</taxon>
        <taxon>Arthropoda</taxon>
        <taxon>Hexapoda</taxon>
        <taxon>Insecta</taxon>
        <taxon>Pterygota</taxon>
        <taxon>Neoptera</taxon>
        <taxon>Endopterygota</taxon>
        <taxon>Coleoptera</taxon>
        <taxon>Polyphaga</taxon>
        <taxon>Cucujiformia</taxon>
        <taxon>Coccinelloidea</taxon>
        <taxon>Coccinellidae</taxon>
        <taxon>Epilachninae</taxon>
        <taxon>Epilachnini</taxon>
        <taxon>Henosepilachna</taxon>
    </lineage>
</organism>
<dbReference type="GO" id="GO:0009968">
    <property type="term" value="P:negative regulation of signal transduction"/>
    <property type="evidence" value="ECO:0007669"/>
    <property type="project" value="InterPro"/>
</dbReference>